<keyword evidence="9" id="KW-1185">Reference proteome</keyword>
<organism evidence="8 9">
    <name type="scientific">Iphiclides podalirius</name>
    <name type="common">scarce swallowtail</name>
    <dbReference type="NCBI Taxonomy" id="110791"/>
    <lineage>
        <taxon>Eukaryota</taxon>
        <taxon>Metazoa</taxon>
        <taxon>Ecdysozoa</taxon>
        <taxon>Arthropoda</taxon>
        <taxon>Hexapoda</taxon>
        <taxon>Insecta</taxon>
        <taxon>Pterygota</taxon>
        <taxon>Neoptera</taxon>
        <taxon>Endopterygota</taxon>
        <taxon>Lepidoptera</taxon>
        <taxon>Glossata</taxon>
        <taxon>Ditrysia</taxon>
        <taxon>Papilionoidea</taxon>
        <taxon>Papilionidae</taxon>
        <taxon>Papilioninae</taxon>
        <taxon>Iphiclides</taxon>
    </lineage>
</organism>
<name>A0ABN8IVM0_9NEOP</name>
<feature type="region of interest" description="Disordered" evidence="6">
    <location>
        <begin position="671"/>
        <end position="694"/>
    </location>
</feature>
<feature type="domain" description="C2H2-type" evidence="7">
    <location>
        <begin position="1016"/>
        <end position="1038"/>
    </location>
</feature>
<gene>
    <name evidence="8" type="ORF">IPOD504_LOCUS13076</name>
</gene>
<dbReference type="Pfam" id="PF00096">
    <property type="entry name" value="zf-C2H2"/>
    <property type="match status" value="3"/>
</dbReference>
<feature type="domain" description="C2H2-type" evidence="7">
    <location>
        <begin position="1043"/>
        <end position="1070"/>
    </location>
</feature>
<evidence type="ECO:0000256" key="6">
    <source>
        <dbReference type="SAM" id="MobiDB-lite"/>
    </source>
</evidence>
<dbReference type="Proteomes" id="UP000837857">
    <property type="component" value="Chromosome 30"/>
</dbReference>
<keyword evidence="3 5" id="KW-0863">Zinc-finger</keyword>
<evidence type="ECO:0000256" key="4">
    <source>
        <dbReference type="ARBA" id="ARBA00022833"/>
    </source>
</evidence>
<dbReference type="SMART" id="SM00355">
    <property type="entry name" value="ZnF_C2H2"/>
    <property type="match status" value="14"/>
</dbReference>
<dbReference type="InterPro" id="IPR036236">
    <property type="entry name" value="Znf_C2H2_sf"/>
</dbReference>
<reference evidence="8" key="1">
    <citation type="submission" date="2022-03" db="EMBL/GenBank/DDBJ databases">
        <authorList>
            <person name="Martin H S."/>
        </authorList>
    </citation>
    <scope>NUCLEOTIDE SEQUENCE</scope>
</reference>
<dbReference type="Gene3D" id="3.30.160.60">
    <property type="entry name" value="Classic Zinc Finger"/>
    <property type="match status" value="3"/>
</dbReference>
<dbReference type="EMBL" id="OW152842">
    <property type="protein sequence ID" value="CAH2065188.1"/>
    <property type="molecule type" value="Genomic_DNA"/>
</dbReference>
<evidence type="ECO:0000313" key="8">
    <source>
        <dbReference type="EMBL" id="CAH2065188.1"/>
    </source>
</evidence>
<evidence type="ECO:0000259" key="7">
    <source>
        <dbReference type="PROSITE" id="PS50157"/>
    </source>
</evidence>
<keyword evidence="4" id="KW-0862">Zinc</keyword>
<dbReference type="PANTHER" id="PTHR24379:SF121">
    <property type="entry name" value="C2H2-TYPE DOMAIN-CONTAINING PROTEIN"/>
    <property type="match status" value="1"/>
</dbReference>
<feature type="domain" description="C2H2-type" evidence="7">
    <location>
        <begin position="1130"/>
        <end position="1158"/>
    </location>
</feature>
<evidence type="ECO:0000256" key="2">
    <source>
        <dbReference type="ARBA" id="ARBA00022737"/>
    </source>
</evidence>
<dbReference type="PROSITE" id="PS50157">
    <property type="entry name" value="ZINC_FINGER_C2H2_2"/>
    <property type="match status" value="4"/>
</dbReference>
<feature type="domain" description="C2H2-type" evidence="7">
    <location>
        <begin position="1070"/>
        <end position="1093"/>
    </location>
</feature>
<dbReference type="InterPro" id="IPR013087">
    <property type="entry name" value="Znf_C2H2_type"/>
</dbReference>
<evidence type="ECO:0000256" key="5">
    <source>
        <dbReference type="PROSITE-ProRule" id="PRU00042"/>
    </source>
</evidence>
<dbReference type="SUPFAM" id="SSF57667">
    <property type="entry name" value="beta-beta-alpha zinc fingers"/>
    <property type="match status" value="4"/>
</dbReference>
<proteinExistence type="predicted"/>
<evidence type="ECO:0000313" key="9">
    <source>
        <dbReference type="Proteomes" id="UP000837857"/>
    </source>
</evidence>
<keyword evidence="2" id="KW-0677">Repeat</keyword>
<evidence type="ECO:0000256" key="1">
    <source>
        <dbReference type="ARBA" id="ARBA00022723"/>
    </source>
</evidence>
<sequence>MKGNPQNNIQDVKDNMGHIQKDSSPIQFSVRVEVEECNGEGTSRNDFSILRSIPNSVAGQKNGKAALENHTEHTDNIPFLLGNKTEKNFIIRNILRQKKRRRNFFTMVNQYIVTTETIIQAADLQSKENKKDFEKYIDAAVRNLLGQFNKVSLTYYDHEVNKVMRTWMDWYVICPRFRSIPLLYKCYVCYRGWWRLHPFKEHLKEHNDSSIKLKTEPYEHEFFVVACNKKTHKALKVHLDSSCWRCGRDGKVHQTTNKILKYECEGCKQQMVTCTKLKEHESICKEYLKINYLKYKVNASENTTCQLCCVHYATKTLLDTHMVDCHSVRTDEPAVTSTKVCKLCNHRYHHHKFHDCPEKHKGFKCDFCCRKFASLIFLHMHLQFTKGKIQCTVCRARMVKCQAAEHYLQHTNNYVPAYWCGSCDNNLLFTDETIFRDHMNHFNTTVAKRRWGIKLLLPRKCVTGEVVKSAKVFELPDKKLHNFLWGIEDAEYDLTGESVTNQNIVDDAEKNVIVLDDDDKNDVQRSNATRESIKIENQDPDIWAMQAQLDAEIMRDIEMEAEISKVFTASKSYLKFMEKESMIAESQRTESMEEEEDLYSNDLIIIDNQEEDVTVITDSECEETIEDNATEYRNAKSTVIVSDSVDSCTQEVLDISDADDNGEHLDIDMKEEIDLEPEEEENSVRRSSEFEEDSDWNVDTLVKEETEDNVGAAVETKPDLSLSHSDEAAVKHEGMAQEDFAGMLNAIADVKREIDSEGCEREEKLAWRPPTAASDSRVYECKGCFFIGELRHYVVHVVSTCKGTVFGCGGCEERFPDARRYLDHMVDHGYEHLQCPECKTVQRFASTLYSHVTSHIRGMFLRFRSIHGTRKSPQDSLLYRCRKCKEMVEIEQFFGHWERHLHDRPGDGPKTEECASEEDGDTDNSHIAAITPEQVKQLTDLLLINEKKVLDCIVCPKKFSRTSDCKRHLIEHLLIQAFLNKPKTDYELRCSFCPLQFATDQEWKEHMREHASLPAYKCDLCSKSFSDSSNYSKHRKVHNLFSFICDHCGGKYRAKRSLIEHLKLHEKEPLLCKVCGMPFVTQSRLRKHQRSRHKVAPHSYPCMICRRRFRSVKQKWEHMWLKHQKRQYKADCPICNKAFRRRQDVKSHLKVVHKVKYRGSFEHE</sequence>
<evidence type="ECO:0000256" key="3">
    <source>
        <dbReference type="ARBA" id="ARBA00022771"/>
    </source>
</evidence>
<protein>
    <recommendedName>
        <fullName evidence="7">C2H2-type domain-containing protein</fullName>
    </recommendedName>
</protein>
<dbReference type="PROSITE" id="PS00028">
    <property type="entry name" value="ZINC_FINGER_C2H2_1"/>
    <property type="match status" value="7"/>
</dbReference>
<feature type="non-terminal residue" evidence="8">
    <location>
        <position position="1164"/>
    </location>
</feature>
<keyword evidence="1" id="KW-0479">Metal-binding</keyword>
<accession>A0ABN8IVM0</accession>
<dbReference type="PANTHER" id="PTHR24379">
    <property type="entry name" value="KRAB AND ZINC FINGER DOMAIN-CONTAINING"/>
    <property type="match status" value="1"/>
</dbReference>